<dbReference type="Proteomes" id="UP000231702">
    <property type="component" value="Unassembled WGS sequence"/>
</dbReference>
<protein>
    <submittedName>
        <fullName evidence="1">Alpha/beta hydrolase</fullName>
    </submittedName>
</protein>
<sequence length="318" mass="33469">MALIRIDAIGDQPFAQGKTMPVAAELERGLARSGAFPSPRGSGPSPSPRPAPVIIMVHGYRFQPGDPVHCPHSHILSDHDAHPCRKAVSWPRGLGIGADRLGLAFGWPARGSIWQAHRQADAAGRALAQVITLIRQIDPQREIHAIGHSLGARVLLSALSALGAPALGQVLLLAGADHVSHLEAARASPAGRSARLLHVTSRENLLYDLLLAGLVGGKGAGDRVLGRAVHPALPQLRLDDPQHLAGLAAMGFALGRPERRICHWSSYLRPGAFPLYHALTGPRGAALHAEVTRIAAKRPAPVRGGLSLPLPWGANASS</sequence>
<gene>
    <name evidence="1" type="ORF">CVM39_02920</name>
    <name evidence="2" type="ORF">SAMN06297129_2115</name>
</gene>
<accession>A0A285IWE2</accession>
<dbReference type="Proteomes" id="UP000231655">
    <property type="component" value="Unassembled WGS sequence"/>
</dbReference>
<evidence type="ECO:0000313" key="4">
    <source>
        <dbReference type="Proteomes" id="UP000231702"/>
    </source>
</evidence>
<dbReference type="Gene3D" id="3.40.50.1820">
    <property type="entry name" value="alpha/beta hydrolase"/>
    <property type="match status" value="1"/>
</dbReference>
<name>A0A285IWE2_9RHOB</name>
<dbReference type="InterPro" id="IPR029058">
    <property type="entry name" value="AB_hydrolase_fold"/>
</dbReference>
<dbReference type="EMBL" id="OBEA01000003">
    <property type="protein sequence ID" value="SNY51416.1"/>
    <property type="molecule type" value="Genomic_DNA"/>
</dbReference>
<keyword evidence="1" id="KW-0378">Hydrolase</keyword>
<evidence type="ECO:0000313" key="3">
    <source>
        <dbReference type="Proteomes" id="UP000231655"/>
    </source>
</evidence>
<organism evidence="2 3">
    <name type="scientific">Pseudooceanicola antarcticus</name>
    <dbReference type="NCBI Taxonomy" id="1247613"/>
    <lineage>
        <taxon>Bacteria</taxon>
        <taxon>Pseudomonadati</taxon>
        <taxon>Pseudomonadota</taxon>
        <taxon>Alphaproteobacteria</taxon>
        <taxon>Rhodobacterales</taxon>
        <taxon>Paracoccaceae</taxon>
        <taxon>Pseudooceanicola</taxon>
    </lineage>
</organism>
<reference evidence="1 4" key="2">
    <citation type="journal article" date="2018" name="Int. J. Syst. Evol. Microbiol.">
        <title>Pseudooceanicola lipolyticus sp. nov., a marine alphaproteobacterium, reclassification of Oceanicola flagellatus as Pseudooceanicola flagellatus comb. nov. and emended description of the genus Pseudooceanicola.</title>
        <authorList>
            <person name="Huang M.-M."/>
            <person name="Guo L.-L."/>
            <person name="Wu Y.-H."/>
            <person name="Lai Q.-L."/>
            <person name="Shao Z.-Z."/>
            <person name="Wang C.-S."/>
            <person name="Wu M."/>
            <person name="Xu X.-W."/>
        </authorList>
    </citation>
    <scope>NUCLEOTIDE SEQUENCE [LARGE SCALE GENOMIC DNA]</scope>
    <source>
        <strain evidence="1 4">Ar-45</strain>
    </source>
</reference>
<dbReference type="Pfam" id="PF05990">
    <property type="entry name" value="DUF900"/>
    <property type="match status" value="1"/>
</dbReference>
<proteinExistence type="predicted"/>
<dbReference type="GO" id="GO:0016787">
    <property type="term" value="F:hydrolase activity"/>
    <property type="evidence" value="ECO:0007669"/>
    <property type="project" value="UniProtKB-KW"/>
</dbReference>
<dbReference type="InterPro" id="IPR010297">
    <property type="entry name" value="DUF900_hydrolase"/>
</dbReference>
<dbReference type="EMBL" id="PGTD01000007">
    <property type="protein sequence ID" value="PJE32059.1"/>
    <property type="molecule type" value="Genomic_DNA"/>
</dbReference>
<keyword evidence="4" id="KW-1185">Reference proteome</keyword>
<evidence type="ECO:0000313" key="2">
    <source>
        <dbReference type="EMBL" id="SNY51416.1"/>
    </source>
</evidence>
<reference evidence="2 3" key="1">
    <citation type="submission" date="2017-09" db="EMBL/GenBank/DDBJ databases">
        <authorList>
            <person name="Ehlers B."/>
            <person name="Leendertz F.H."/>
        </authorList>
    </citation>
    <scope>NUCLEOTIDE SEQUENCE [LARGE SCALE GENOMIC DNA]</scope>
    <source>
        <strain evidence="2 3">CGMCC 1.12662</strain>
    </source>
</reference>
<dbReference type="SUPFAM" id="SSF53474">
    <property type="entry name" value="alpha/beta-Hydrolases"/>
    <property type="match status" value="1"/>
</dbReference>
<evidence type="ECO:0000313" key="1">
    <source>
        <dbReference type="EMBL" id="PJE32059.1"/>
    </source>
</evidence>
<dbReference type="AlphaFoldDB" id="A0A285IWE2"/>